<feature type="transmembrane region" description="Helical" evidence="6">
    <location>
        <begin position="250"/>
        <end position="271"/>
    </location>
</feature>
<dbReference type="Proteomes" id="UP001198830">
    <property type="component" value="Unassembled WGS sequence"/>
</dbReference>
<dbReference type="PANTHER" id="PTHR21716">
    <property type="entry name" value="TRANSMEMBRANE PROTEIN"/>
    <property type="match status" value="1"/>
</dbReference>
<protein>
    <submittedName>
        <fullName evidence="7">AI-2E family transporter</fullName>
    </submittedName>
</protein>
<reference evidence="7 8" key="1">
    <citation type="submission" date="2021-10" db="EMBL/GenBank/DDBJ databases">
        <title>The diversity and Nitrogen Metabolism of Culturable Nitrate-Utilizing Bacteria Within the Oxygen Minimum Zone of the Changjiang (Yangtze River)Estuary.</title>
        <authorList>
            <person name="Zhang D."/>
            <person name="Zheng J."/>
            <person name="Liu S."/>
            <person name="He W."/>
        </authorList>
    </citation>
    <scope>NUCLEOTIDE SEQUENCE [LARGE SCALE GENOMIC DNA]</scope>
    <source>
        <strain evidence="7 8">FXH275-2</strain>
    </source>
</reference>
<dbReference type="EMBL" id="JAJGNP010000005">
    <property type="protein sequence ID" value="MCC4232714.1"/>
    <property type="molecule type" value="Genomic_DNA"/>
</dbReference>
<dbReference type="InterPro" id="IPR002549">
    <property type="entry name" value="AI-2E-like"/>
</dbReference>
<evidence type="ECO:0000256" key="5">
    <source>
        <dbReference type="ARBA" id="ARBA00023136"/>
    </source>
</evidence>
<sequence>MTPDSDPPPPMHLSIKLEDGFFLGFVLLVSVAFALVIEPFFAAILWGVIVAIVFAPVHHRIRAQMPGRTNAAALLTLLLILLVVIVPAFVLGAALLQEATFFYGKVQSGEINFVRLFYDVIAALPDWLRPYVQRLGITNFYAAQEMVTRGLTSSFRTLAGQAFQIGQSAFSFFVALGVMLYLAFFLLRDGDWLARKVAAAAPLRAGQRTALIEQFVIVTRATIKGSIVVAIVQGLIGGLVFWALDIQGALLWGVLMGAFSLLPAIGTAIVWVPVAIYLFATGAVWQGVVLVVCGALVIGSVDNVLRPILVGRDTRIPDYVVLISTLGGLELFGFNGIVIGPVIAALFIATWNIFTRMRGEDAGIDAAKEG</sequence>
<keyword evidence="5 6" id="KW-0472">Membrane</keyword>
<feature type="transmembrane region" description="Helical" evidence="6">
    <location>
        <begin position="227"/>
        <end position="244"/>
    </location>
</feature>
<feature type="transmembrane region" description="Helical" evidence="6">
    <location>
        <begin position="165"/>
        <end position="187"/>
    </location>
</feature>
<evidence type="ECO:0000313" key="8">
    <source>
        <dbReference type="Proteomes" id="UP001198830"/>
    </source>
</evidence>
<organism evidence="7 8">
    <name type="scientific">Sphingobium soli</name>
    <dbReference type="NCBI Taxonomy" id="1591116"/>
    <lineage>
        <taxon>Bacteria</taxon>
        <taxon>Pseudomonadati</taxon>
        <taxon>Pseudomonadota</taxon>
        <taxon>Alphaproteobacteria</taxon>
        <taxon>Sphingomonadales</taxon>
        <taxon>Sphingomonadaceae</taxon>
        <taxon>Sphingobium</taxon>
    </lineage>
</organism>
<keyword evidence="8" id="KW-1185">Reference proteome</keyword>
<proteinExistence type="inferred from homology"/>
<evidence type="ECO:0000313" key="7">
    <source>
        <dbReference type="EMBL" id="MCC4232714.1"/>
    </source>
</evidence>
<comment type="similarity">
    <text evidence="2">Belongs to the autoinducer-2 exporter (AI-2E) (TC 2.A.86) family.</text>
</comment>
<dbReference type="RefSeq" id="WP_228226898.1">
    <property type="nucleotide sequence ID" value="NZ_JAJGNP010000005.1"/>
</dbReference>
<comment type="subcellular location">
    <subcellularLocation>
        <location evidence="1">Membrane</location>
        <topology evidence="1">Multi-pass membrane protein</topology>
    </subcellularLocation>
</comment>
<dbReference type="Pfam" id="PF01594">
    <property type="entry name" value="AI-2E_transport"/>
    <property type="match status" value="1"/>
</dbReference>
<dbReference type="PANTHER" id="PTHR21716:SF4">
    <property type="entry name" value="TRANSMEMBRANE PROTEIN 245"/>
    <property type="match status" value="1"/>
</dbReference>
<keyword evidence="4 6" id="KW-1133">Transmembrane helix</keyword>
<keyword evidence="3 6" id="KW-0812">Transmembrane</keyword>
<feature type="transmembrane region" description="Helical" evidence="6">
    <location>
        <begin position="319"/>
        <end position="348"/>
    </location>
</feature>
<feature type="transmembrane region" description="Helical" evidence="6">
    <location>
        <begin position="74"/>
        <end position="96"/>
    </location>
</feature>
<accession>A0ABS8H2Q4</accession>
<evidence type="ECO:0000256" key="3">
    <source>
        <dbReference type="ARBA" id="ARBA00022692"/>
    </source>
</evidence>
<gene>
    <name evidence="7" type="ORF">LL253_08415</name>
</gene>
<name>A0ABS8H2Q4_9SPHN</name>
<feature type="transmembrane region" description="Helical" evidence="6">
    <location>
        <begin position="278"/>
        <end position="299"/>
    </location>
</feature>
<comment type="caution">
    <text evidence="7">The sequence shown here is derived from an EMBL/GenBank/DDBJ whole genome shotgun (WGS) entry which is preliminary data.</text>
</comment>
<evidence type="ECO:0000256" key="6">
    <source>
        <dbReference type="SAM" id="Phobius"/>
    </source>
</evidence>
<evidence type="ECO:0000256" key="2">
    <source>
        <dbReference type="ARBA" id="ARBA00009773"/>
    </source>
</evidence>
<evidence type="ECO:0000256" key="1">
    <source>
        <dbReference type="ARBA" id="ARBA00004141"/>
    </source>
</evidence>
<feature type="transmembrane region" description="Helical" evidence="6">
    <location>
        <begin position="20"/>
        <end position="53"/>
    </location>
</feature>
<evidence type="ECO:0000256" key="4">
    <source>
        <dbReference type="ARBA" id="ARBA00022989"/>
    </source>
</evidence>